<evidence type="ECO:0008006" key="2">
    <source>
        <dbReference type="Google" id="ProtNLM"/>
    </source>
</evidence>
<dbReference type="AlphaFoldDB" id="X0ZFI4"/>
<sequence length="48" mass="5663">MSEKKYITIKDYAEKKGITVKTVYNRIEKGIIPKDRIKKVLNIQLIKI</sequence>
<accession>X0ZFI4</accession>
<reference evidence="1" key="1">
    <citation type="journal article" date="2014" name="Front. Microbiol.">
        <title>High frequency of phylogenetically diverse reductive dehalogenase-homologous genes in deep subseafloor sedimentary metagenomes.</title>
        <authorList>
            <person name="Kawai M."/>
            <person name="Futagami T."/>
            <person name="Toyoda A."/>
            <person name="Takaki Y."/>
            <person name="Nishi S."/>
            <person name="Hori S."/>
            <person name="Arai W."/>
            <person name="Tsubouchi T."/>
            <person name="Morono Y."/>
            <person name="Uchiyama I."/>
            <person name="Ito T."/>
            <person name="Fujiyama A."/>
            <person name="Inagaki F."/>
            <person name="Takami H."/>
        </authorList>
    </citation>
    <scope>NUCLEOTIDE SEQUENCE</scope>
    <source>
        <strain evidence="1">Expedition CK06-06</strain>
    </source>
</reference>
<protein>
    <recommendedName>
        <fullName evidence="2">Helix-turn-helix domain-containing protein</fullName>
    </recommendedName>
</protein>
<comment type="caution">
    <text evidence="1">The sequence shown here is derived from an EMBL/GenBank/DDBJ whole genome shotgun (WGS) entry which is preliminary data.</text>
</comment>
<dbReference type="EMBL" id="BART01002819">
    <property type="protein sequence ID" value="GAG68430.1"/>
    <property type="molecule type" value="Genomic_DNA"/>
</dbReference>
<name>X0ZFI4_9ZZZZ</name>
<gene>
    <name evidence="1" type="ORF">S01H4_08280</name>
</gene>
<evidence type="ECO:0000313" key="1">
    <source>
        <dbReference type="EMBL" id="GAG68430.1"/>
    </source>
</evidence>
<proteinExistence type="predicted"/>
<organism evidence="1">
    <name type="scientific">marine sediment metagenome</name>
    <dbReference type="NCBI Taxonomy" id="412755"/>
    <lineage>
        <taxon>unclassified sequences</taxon>
        <taxon>metagenomes</taxon>
        <taxon>ecological metagenomes</taxon>
    </lineage>
</organism>